<name>A0A542E3W2_9MICO</name>
<dbReference type="SMART" id="SM00422">
    <property type="entry name" value="HTH_MERR"/>
    <property type="match status" value="1"/>
</dbReference>
<proteinExistence type="predicted"/>
<feature type="region of interest" description="Disordered" evidence="2">
    <location>
        <begin position="187"/>
        <end position="211"/>
    </location>
</feature>
<dbReference type="InterPro" id="IPR009061">
    <property type="entry name" value="DNA-bd_dom_put_sf"/>
</dbReference>
<dbReference type="GO" id="GO:0003677">
    <property type="term" value="F:DNA binding"/>
    <property type="evidence" value="ECO:0007669"/>
    <property type="project" value="UniProtKB-KW"/>
</dbReference>
<keyword evidence="1 4" id="KW-0238">DNA-binding</keyword>
<evidence type="ECO:0000256" key="1">
    <source>
        <dbReference type="ARBA" id="ARBA00023125"/>
    </source>
</evidence>
<protein>
    <submittedName>
        <fullName evidence="4">DNA-binding transcriptional MerR regulator</fullName>
    </submittedName>
</protein>
<comment type="caution">
    <text evidence="4">The sequence shown here is derived from an EMBL/GenBank/DDBJ whole genome shotgun (WGS) entry which is preliminary data.</text>
</comment>
<reference evidence="4 5" key="1">
    <citation type="submission" date="2019-06" db="EMBL/GenBank/DDBJ databases">
        <title>Sequencing the genomes of 1000 actinobacteria strains.</title>
        <authorList>
            <person name="Klenk H.-P."/>
        </authorList>
    </citation>
    <scope>NUCLEOTIDE SEQUENCE [LARGE SCALE GENOMIC DNA]</scope>
    <source>
        <strain evidence="4 5">DSM 18607</strain>
    </source>
</reference>
<dbReference type="AlphaFoldDB" id="A0A542E3W2"/>
<dbReference type="EMBL" id="VFMN01000001">
    <property type="protein sequence ID" value="TQJ09944.1"/>
    <property type="molecule type" value="Genomic_DNA"/>
</dbReference>
<sequence length="260" mass="28545">MVRGSEVAWSTRQLADLAHTSVSTVRHYHKVGLLDVPERGLNGYKRYGVPHLVRLLRILRLADLGVPLARIAEWDREDTDLGHELDELDAELGSAMARMARAREELAVLRAHHSPVDVPPGFAPLARSLSPAQRGILLVLSAVLGPRDLDQLRDAMSVADPATDEFERLAPDADDATVERLARRMLGSARRSRRTHPALLDLTSRSPHGEQAAQDALARALVQYYHPAQLRTLQRLHALLEVGDPVAPAPTPPPEHGSSP</sequence>
<evidence type="ECO:0000313" key="4">
    <source>
        <dbReference type="EMBL" id="TQJ09944.1"/>
    </source>
</evidence>
<dbReference type="GO" id="GO:0003700">
    <property type="term" value="F:DNA-binding transcription factor activity"/>
    <property type="evidence" value="ECO:0007669"/>
    <property type="project" value="InterPro"/>
</dbReference>
<dbReference type="PANTHER" id="PTHR30204:SF93">
    <property type="entry name" value="HTH MERR-TYPE DOMAIN-CONTAINING PROTEIN"/>
    <property type="match status" value="1"/>
</dbReference>
<dbReference type="Proteomes" id="UP000317893">
    <property type="component" value="Unassembled WGS sequence"/>
</dbReference>
<gene>
    <name evidence="4" type="ORF">FB458_3061</name>
</gene>
<dbReference type="PANTHER" id="PTHR30204">
    <property type="entry name" value="REDOX-CYCLING DRUG-SENSING TRANSCRIPTIONAL ACTIVATOR SOXR"/>
    <property type="match status" value="1"/>
</dbReference>
<accession>A0A542E3W2</accession>
<evidence type="ECO:0000259" key="3">
    <source>
        <dbReference type="PROSITE" id="PS50937"/>
    </source>
</evidence>
<dbReference type="SUPFAM" id="SSF46955">
    <property type="entry name" value="Putative DNA-binding domain"/>
    <property type="match status" value="1"/>
</dbReference>
<dbReference type="Gene3D" id="1.10.1660.10">
    <property type="match status" value="1"/>
</dbReference>
<dbReference type="InterPro" id="IPR000551">
    <property type="entry name" value="MerR-type_HTH_dom"/>
</dbReference>
<organism evidence="4 5">
    <name type="scientific">Lapillicoccus jejuensis</name>
    <dbReference type="NCBI Taxonomy" id="402171"/>
    <lineage>
        <taxon>Bacteria</taxon>
        <taxon>Bacillati</taxon>
        <taxon>Actinomycetota</taxon>
        <taxon>Actinomycetes</taxon>
        <taxon>Micrococcales</taxon>
        <taxon>Intrasporangiaceae</taxon>
        <taxon>Lapillicoccus</taxon>
    </lineage>
</organism>
<evidence type="ECO:0000313" key="5">
    <source>
        <dbReference type="Proteomes" id="UP000317893"/>
    </source>
</evidence>
<keyword evidence="5" id="KW-1185">Reference proteome</keyword>
<dbReference type="InterPro" id="IPR047057">
    <property type="entry name" value="MerR_fam"/>
</dbReference>
<dbReference type="CDD" id="cd00592">
    <property type="entry name" value="HTH_MerR-like"/>
    <property type="match status" value="1"/>
</dbReference>
<feature type="domain" description="HTH merR-type" evidence="3">
    <location>
        <begin position="8"/>
        <end position="77"/>
    </location>
</feature>
<evidence type="ECO:0000256" key="2">
    <source>
        <dbReference type="SAM" id="MobiDB-lite"/>
    </source>
</evidence>
<dbReference type="Pfam" id="PF00376">
    <property type="entry name" value="MerR"/>
    <property type="match status" value="1"/>
</dbReference>
<dbReference type="PROSITE" id="PS50937">
    <property type="entry name" value="HTH_MERR_2"/>
    <property type="match status" value="1"/>
</dbReference>